<feature type="signal peptide" evidence="3">
    <location>
        <begin position="1"/>
        <end position="20"/>
    </location>
</feature>
<dbReference type="CDD" id="cd00037">
    <property type="entry name" value="CLECT"/>
    <property type="match status" value="1"/>
</dbReference>
<dbReference type="Gene3D" id="3.10.100.10">
    <property type="entry name" value="Mannose-Binding Protein A, subunit A"/>
    <property type="match status" value="1"/>
</dbReference>
<reference evidence="5 6" key="1">
    <citation type="submission" date="2022-05" db="EMBL/GenBank/DDBJ databases">
        <authorList>
            <consortium name="Genoscope - CEA"/>
            <person name="William W."/>
        </authorList>
    </citation>
    <scope>NUCLEOTIDE SEQUENCE [LARGE SCALE GENOMIC DNA]</scope>
</reference>
<dbReference type="InterPro" id="IPR016187">
    <property type="entry name" value="CTDL_fold"/>
</dbReference>
<organism evidence="5 6">
    <name type="scientific">Porites evermanni</name>
    <dbReference type="NCBI Taxonomy" id="104178"/>
    <lineage>
        <taxon>Eukaryota</taxon>
        <taxon>Metazoa</taxon>
        <taxon>Cnidaria</taxon>
        <taxon>Anthozoa</taxon>
        <taxon>Hexacorallia</taxon>
        <taxon>Scleractinia</taxon>
        <taxon>Fungiina</taxon>
        <taxon>Poritidae</taxon>
        <taxon>Porites</taxon>
    </lineage>
</organism>
<dbReference type="SMART" id="SM00034">
    <property type="entry name" value="CLECT"/>
    <property type="match status" value="1"/>
</dbReference>
<dbReference type="Pfam" id="PF00059">
    <property type="entry name" value="Lectin_C"/>
    <property type="match status" value="1"/>
</dbReference>
<feature type="region of interest" description="Disordered" evidence="1">
    <location>
        <begin position="386"/>
        <end position="417"/>
    </location>
</feature>
<dbReference type="Proteomes" id="UP001159427">
    <property type="component" value="Unassembled WGS sequence"/>
</dbReference>
<proteinExistence type="predicted"/>
<evidence type="ECO:0000256" key="1">
    <source>
        <dbReference type="SAM" id="MobiDB-lite"/>
    </source>
</evidence>
<evidence type="ECO:0000259" key="4">
    <source>
        <dbReference type="PROSITE" id="PS50041"/>
    </source>
</evidence>
<feature type="region of interest" description="Disordered" evidence="1">
    <location>
        <begin position="343"/>
        <end position="364"/>
    </location>
</feature>
<evidence type="ECO:0000256" key="2">
    <source>
        <dbReference type="SAM" id="Phobius"/>
    </source>
</evidence>
<keyword evidence="2" id="KW-0812">Transmembrane</keyword>
<keyword evidence="3" id="KW-0732">Signal</keyword>
<keyword evidence="2" id="KW-1133">Transmembrane helix</keyword>
<feature type="transmembrane region" description="Helical" evidence="2">
    <location>
        <begin position="221"/>
        <end position="245"/>
    </location>
</feature>
<feature type="region of interest" description="Disordered" evidence="1">
    <location>
        <begin position="166"/>
        <end position="203"/>
    </location>
</feature>
<name>A0ABN8S1Y0_9CNID</name>
<sequence length="417" mass="46571">MMERGFACLVEITAALSVLGLTFQVQGGAMIDRTLPYGCSRYTFYADTQQESVNFYKSRAACKVNGSDLVSIESNEEWNFLNDTINNFQQSDGTEYFIGLTKDKDGLWRWISNNSTVNESYWAPNQPVKDKSNIRCAVMYKDFNKNYGLFDDLPCTEKRHGYICEKPTCKPTTPKESDTPTSGTGPHSVPLSQSRSTKDGSKAIATTTAVPEEVIDESPNITVIILILLAVIILALLIVFFIIFYHRRRRNKTKVPSQSGKQPSNRKNYLHRSTKLTVHFSMSQVHEENITIKTVGENDEENAYAVVVESKRKSNCNQEGPSSSEGEVVESLPNDDHIAAHQSALKQNKERCDKGDDEEEKRGHVYANVHVKESKAAMFCKTTASRDESLQVTCTEDGSTEGKDPGENMNPSSLEQG</sequence>
<dbReference type="InterPro" id="IPR016186">
    <property type="entry name" value="C-type_lectin-like/link_sf"/>
</dbReference>
<accession>A0ABN8S1Y0</accession>
<dbReference type="SUPFAM" id="SSF56436">
    <property type="entry name" value="C-type lectin-like"/>
    <property type="match status" value="1"/>
</dbReference>
<dbReference type="PANTHER" id="PTHR22803">
    <property type="entry name" value="MANNOSE, PHOSPHOLIPASE, LECTIN RECEPTOR RELATED"/>
    <property type="match status" value="1"/>
</dbReference>
<dbReference type="InterPro" id="IPR050111">
    <property type="entry name" value="C-type_lectin/snaclec_domain"/>
</dbReference>
<feature type="chain" id="PRO_5046260394" description="C-type lectin domain-containing protein" evidence="3">
    <location>
        <begin position="21"/>
        <end position="417"/>
    </location>
</feature>
<keyword evidence="6" id="KW-1185">Reference proteome</keyword>
<protein>
    <recommendedName>
        <fullName evidence="4">C-type lectin domain-containing protein</fullName>
    </recommendedName>
</protein>
<evidence type="ECO:0000256" key="3">
    <source>
        <dbReference type="SAM" id="SignalP"/>
    </source>
</evidence>
<feature type="compositionally biased region" description="Polar residues" evidence="1">
    <location>
        <begin position="179"/>
        <end position="195"/>
    </location>
</feature>
<evidence type="ECO:0000313" key="5">
    <source>
        <dbReference type="EMBL" id="CAH3183767.1"/>
    </source>
</evidence>
<keyword evidence="2" id="KW-0472">Membrane</keyword>
<evidence type="ECO:0000313" key="6">
    <source>
        <dbReference type="Proteomes" id="UP001159427"/>
    </source>
</evidence>
<gene>
    <name evidence="5" type="ORF">PEVE_00015071</name>
</gene>
<feature type="domain" description="C-type lectin" evidence="4">
    <location>
        <begin position="37"/>
        <end position="159"/>
    </location>
</feature>
<dbReference type="InterPro" id="IPR001304">
    <property type="entry name" value="C-type_lectin-like"/>
</dbReference>
<dbReference type="EMBL" id="CALNXI010002150">
    <property type="protein sequence ID" value="CAH3183767.1"/>
    <property type="molecule type" value="Genomic_DNA"/>
</dbReference>
<dbReference type="PROSITE" id="PS50041">
    <property type="entry name" value="C_TYPE_LECTIN_2"/>
    <property type="match status" value="1"/>
</dbReference>
<comment type="caution">
    <text evidence="5">The sequence shown here is derived from an EMBL/GenBank/DDBJ whole genome shotgun (WGS) entry which is preliminary data.</text>
</comment>